<dbReference type="PANTHER" id="PTHR30185">
    <property type="entry name" value="CRYPTIC BETA-GLUCOSIDE BGL OPERON ANTITERMINATOR"/>
    <property type="match status" value="1"/>
</dbReference>
<evidence type="ECO:0000313" key="7">
    <source>
        <dbReference type="EMBL" id="QSQ07922.1"/>
    </source>
</evidence>
<dbReference type="InterPro" id="IPR036634">
    <property type="entry name" value="PRD_sf"/>
</dbReference>
<evidence type="ECO:0000313" key="8">
    <source>
        <dbReference type="Proteomes" id="UP000662904"/>
    </source>
</evidence>
<evidence type="ECO:0000256" key="1">
    <source>
        <dbReference type="ARBA" id="ARBA00022679"/>
    </source>
</evidence>
<dbReference type="PROSITE" id="PS51372">
    <property type="entry name" value="PRD_2"/>
    <property type="match status" value="3"/>
</dbReference>
<dbReference type="GO" id="GO:0009401">
    <property type="term" value="P:phosphoenolpyruvate-dependent sugar phosphotransferase system"/>
    <property type="evidence" value="ECO:0007669"/>
    <property type="project" value="InterPro"/>
</dbReference>
<dbReference type="EMBL" id="CP059066">
    <property type="protein sequence ID" value="QSQ07922.1"/>
    <property type="molecule type" value="Genomic_DNA"/>
</dbReference>
<feature type="domain" description="PRD" evidence="6">
    <location>
        <begin position="318"/>
        <end position="428"/>
    </location>
</feature>
<dbReference type="Gene3D" id="1.10.1790.10">
    <property type="entry name" value="PRD domain"/>
    <property type="match status" value="3"/>
</dbReference>
<dbReference type="Proteomes" id="UP000662904">
    <property type="component" value="Chromosome"/>
</dbReference>
<keyword evidence="1" id="KW-0808">Transferase</keyword>
<dbReference type="InterPro" id="IPR013196">
    <property type="entry name" value="HTH_11"/>
</dbReference>
<dbReference type="InterPro" id="IPR036388">
    <property type="entry name" value="WH-like_DNA-bd_sf"/>
</dbReference>
<evidence type="ECO:0000259" key="5">
    <source>
        <dbReference type="PROSITE" id="PS51099"/>
    </source>
</evidence>
<dbReference type="SUPFAM" id="SSF63520">
    <property type="entry name" value="PTS-regulatory domain, PRD"/>
    <property type="match status" value="3"/>
</dbReference>
<dbReference type="InterPro" id="IPR013011">
    <property type="entry name" value="PTS_EIIB_2"/>
</dbReference>
<dbReference type="Pfam" id="PF08279">
    <property type="entry name" value="HTH_11"/>
    <property type="match status" value="2"/>
</dbReference>
<dbReference type="CDD" id="cd05568">
    <property type="entry name" value="PTS_IIB_bgl_like"/>
    <property type="match status" value="1"/>
</dbReference>
<dbReference type="Gene3D" id="1.10.10.10">
    <property type="entry name" value="Winged helix-like DNA-binding domain superfamily/Winged helix DNA-binding domain"/>
    <property type="match status" value="2"/>
</dbReference>
<dbReference type="InterPro" id="IPR036095">
    <property type="entry name" value="PTS_EIIB-like_sf"/>
</dbReference>
<dbReference type="RefSeq" id="WP_206708168.1">
    <property type="nucleotide sequence ID" value="NZ_CP059066.1"/>
</dbReference>
<proteinExistence type="predicted"/>
<feature type="domain" description="PRD" evidence="6">
    <location>
        <begin position="206"/>
        <end position="311"/>
    </location>
</feature>
<keyword evidence="4" id="KW-0804">Transcription</keyword>
<name>A0A8A0RJ53_9FIRM</name>
<evidence type="ECO:0000259" key="6">
    <source>
        <dbReference type="PROSITE" id="PS51372"/>
    </source>
</evidence>
<dbReference type="AlphaFoldDB" id="A0A8A0RJ53"/>
<dbReference type="PROSITE" id="PS51099">
    <property type="entry name" value="PTS_EIIB_TYPE_2"/>
    <property type="match status" value="1"/>
</dbReference>
<dbReference type="SUPFAM" id="SSF46785">
    <property type="entry name" value="Winged helix' DNA-binding domain"/>
    <property type="match status" value="2"/>
</dbReference>
<feature type="domain" description="PTS EIIB type-2" evidence="5">
    <location>
        <begin position="431"/>
        <end position="522"/>
    </location>
</feature>
<evidence type="ECO:0000256" key="3">
    <source>
        <dbReference type="ARBA" id="ARBA00023015"/>
    </source>
</evidence>
<dbReference type="InterPro" id="IPR011608">
    <property type="entry name" value="PRD"/>
</dbReference>
<feature type="domain" description="PRD" evidence="6">
    <location>
        <begin position="582"/>
        <end position="678"/>
    </location>
</feature>
<dbReference type="Gene3D" id="3.40.50.2300">
    <property type="match status" value="1"/>
</dbReference>
<keyword evidence="8" id="KW-1185">Reference proteome</keyword>
<keyword evidence="3" id="KW-0805">Transcription regulation</keyword>
<dbReference type="GO" id="GO:0008982">
    <property type="term" value="F:protein-N(PI)-phosphohistidine-sugar phosphotransferase activity"/>
    <property type="evidence" value="ECO:0007669"/>
    <property type="project" value="InterPro"/>
</dbReference>
<gene>
    <name evidence="7" type="primary">mtlR_1</name>
    <name evidence="7" type="ORF">H0A61_00241</name>
</gene>
<dbReference type="GO" id="GO:0006355">
    <property type="term" value="P:regulation of DNA-templated transcription"/>
    <property type="evidence" value="ECO:0007669"/>
    <property type="project" value="InterPro"/>
</dbReference>
<dbReference type="Pfam" id="PF00874">
    <property type="entry name" value="PRD"/>
    <property type="match status" value="3"/>
</dbReference>
<dbReference type="KEGG" id="kme:H0A61_00241"/>
<organism evidence="7 8">
    <name type="scientific">Koleobacter methoxysyntrophicus</name>
    <dbReference type="NCBI Taxonomy" id="2751313"/>
    <lineage>
        <taxon>Bacteria</taxon>
        <taxon>Bacillati</taxon>
        <taxon>Bacillota</taxon>
        <taxon>Clostridia</taxon>
        <taxon>Koleobacterales</taxon>
        <taxon>Koleobacteraceae</taxon>
        <taxon>Koleobacter</taxon>
    </lineage>
</organism>
<dbReference type="InterPro" id="IPR050661">
    <property type="entry name" value="BglG_antiterminators"/>
</dbReference>
<evidence type="ECO:0000256" key="2">
    <source>
        <dbReference type="ARBA" id="ARBA00022737"/>
    </source>
</evidence>
<sequence length="678" mass="77303">MIQLTERQRLIIEDLLNNSSHIPAKALAKKFNVSVRTIRYDLDNIEYWLRARNIPLIKKPNAGVWLDLKDAAREELKREIGHIDPCEGVLTRDERHYLVLLELLRSVNPLTADFLADGLGVSRTTVIKDLRQIKGELKRYGVLLKGKPGEGYRITGDENNIRKLLGDLILGSMEKGELLELLSSLNKNNGRDNERSLFSTGYLKDISAGIKIEDIKRAINEVKHLYSFRIPDSSYVSLLVHIAIAIDRLIKGQKIELPAERIKTIKEHREYFIAEEIGNNLARIYRIPIPESEIANIAFHLLSANLKMEYLSGENIPEEEDVLKCAVDEMLENAGKLRDYLVPGGANLEKLKKDLLSHLKLTVKKHRLNIEIENPLLDQIKANYTDIFETAREMADIFASKTDIRLPEAEIGYIALHLAAHIETYRQKSKKKALIVCTTGQGSAKILATRIKNRIPELEIKGINSVFELEEDGSLLRDADFIVSTVHLKVFDKPVVKVSPIITNEELEKIRKVVYDGKTAAHSKEGRHEDYILGAVMNVVDKYIDMEDRDKIRTELGYLTGFFVNNSDIAVKESEVIERFAGRAAMILVEINEMLKELEGNIPEEDILTSIWGIIIHIIMAIPRWEGGQYNKEIDIQKYKKENPEVYGVIRKRMDIISQKYGMDIPDSEVIAVMRYLI</sequence>
<dbReference type="InterPro" id="IPR036390">
    <property type="entry name" value="WH_DNA-bd_sf"/>
</dbReference>
<dbReference type="SUPFAM" id="SSF52794">
    <property type="entry name" value="PTS system IIB component-like"/>
    <property type="match status" value="1"/>
</dbReference>
<evidence type="ECO:0000256" key="4">
    <source>
        <dbReference type="ARBA" id="ARBA00023163"/>
    </source>
</evidence>
<protein>
    <submittedName>
        <fullName evidence="7">Transcriptional regulator MtlR</fullName>
    </submittedName>
</protein>
<keyword evidence="2" id="KW-0677">Repeat</keyword>
<dbReference type="PANTHER" id="PTHR30185:SF18">
    <property type="entry name" value="TRANSCRIPTIONAL REGULATOR MTLR"/>
    <property type="match status" value="1"/>
</dbReference>
<accession>A0A8A0RJ53</accession>
<reference evidence="7" key="1">
    <citation type="submission" date="2020-07" db="EMBL/GenBank/DDBJ databases">
        <title>Koleobacter methoxysyntrophicus gen. nov., sp. nov., a novel anaerobic bacterium isolated from deep subsurface oil field and proposal of Koleobacterales ord. nov. in the phylum Firmicutes.</title>
        <authorList>
            <person name="Sakamoto S."/>
            <person name="Tamaki H."/>
        </authorList>
    </citation>
    <scope>NUCLEOTIDE SEQUENCE</scope>
    <source>
        <strain evidence="7">NRmbB1</strain>
    </source>
</reference>